<keyword evidence="1" id="KW-0472">Membrane</keyword>
<evidence type="ECO:0000313" key="3">
    <source>
        <dbReference type="Proteomes" id="UP000290289"/>
    </source>
</evidence>
<evidence type="ECO:0000313" key="2">
    <source>
        <dbReference type="EMBL" id="RXH78808.1"/>
    </source>
</evidence>
<accession>A0A498I4Z1</accession>
<proteinExistence type="predicted"/>
<dbReference type="PANTHER" id="PTHR11206">
    <property type="entry name" value="MULTIDRUG RESISTANCE PROTEIN"/>
    <property type="match status" value="1"/>
</dbReference>
<keyword evidence="3" id="KW-1185">Reference proteome</keyword>
<sequence length="136" mass="15270">MQSNNVILDFCVLKTITGTATLLHLFLSWFLVYKTSLGYIGAALPNSISYWINALLLVVYVRVSPSCKHTWTGFSMEAFRGIPDFIKLSIPSAVMIRNLSPLNQVCNIYAPLSKEQYKLLYAADKDEAETAKLLMD</sequence>
<feature type="transmembrane region" description="Helical" evidence="1">
    <location>
        <begin position="12"/>
        <end position="32"/>
    </location>
</feature>
<dbReference type="AlphaFoldDB" id="A0A498I4Z1"/>
<dbReference type="Proteomes" id="UP000290289">
    <property type="component" value="Chromosome 13"/>
</dbReference>
<keyword evidence="1" id="KW-0812">Transmembrane</keyword>
<keyword evidence="1" id="KW-1133">Transmembrane helix</keyword>
<reference evidence="2 3" key="1">
    <citation type="submission" date="2018-10" db="EMBL/GenBank/DDBJ databases">
        <title>A high-quality apple genome assembly.</title>
        <authorList>
            <person name="Hu J."/>
        </authorList>
    </citation>
    <scope>NUCLEOTIDE SEQUENCE [LARGE SCALE GENOMIC DNA]</scope>
    <source>
        <strain evidence="3">cv. HFTH1</strain>
        <tissue evidence="2">Young leaf</tissue>
    </source>
</reference>
<dbReference type="EMBL" id="RDQH01000339">
    <property type="protein sequence ID" value="RXH78808.1"/>
    <property type="molecule type" value="Genomic_DNA"/>
</dbReference>
<evidence type="ECO:0000256" key="1">
    <source>
        <dbReference type="SAM" id="Phobius"/>
    </source>
</evidence>
<gene>
    <name evidence="2" type="ORF">DVH24_002326</name>
</gene>
<protein>
    <submittedName>
        <fullName evidence="2">Uncharacterized protein</fullName>
    </submittedName>
</protein>
<comment type="caution">
    <text evidence="2">The sequence shown here is derived from an EMBL/GenBank/DDBJ whole genome shotgun (WGS) entry which is preliminary data.</text>
</comment>
<organism evidence="2 3">
    <name type="scientific">Malus domestica</name>
    <name type="common">Apple</name>
    <name type="synonym">Pyrus malus</name>
    <dbReference type="NCBI Taxonomy" id="3750"/>
    <lineage>
        <taxon>Eukaryota</taxon>
        <taxon>Viridiplantae</taxon>
        <taxon>Streptophyta</taxon>
        <taxon>Embryophyta</taxon>
        <taxon>Tracheophyta</taxon>
        <taxon>Spermatophyta</taxon>
        <taxon>Magnoliopsida</taxon>
        <taxon>eudicotyledons</taxon>
        <taxon>Gunneridae</taxon>
        <taxon>Pentapetalae</taxon>
        <taxon>rosids</taxon>
        <taxon>fabids</taxon>
        <taxon>Rosales</taxon>
        <taxon>Rosaceae</taxon>
        <taxon>Amygdaloideae</taxon>
        <taxon>Maleae</taxon>
        <taxon>Malus</taxon>
    </lineage>
</organism>
<feature type="transmembrane region" description="Helical" evidence="1">
    <location>
        <begin position="38"/>
        <end position="61"/>
    </location>
</feature>
<name>A0A498I4Z1_MALDO</name>